<proteinExistence type="predicted"/>
<gene>
    <name evidence="1" type="ORF">A8F95_02480</name>
</gene>
<dbReference type="EMBL" id="MAYT01000001">
    <property type="protein sequence ID" value="OCA92582.1"/>
    <property type="molecule type" value="Genomic_DNA"/>
</dbReference>
<sequence>MIAKAELITQPYSGEYKEKIFDISSPWNSQNWTWIKFTNDDVTEWCGSFRGFPRGVAVSEKYNCVLVLTSDYLFKLDCFSGELTEYESEPQYQNLIVSSSGDFVIADDYNIEIIKSTLHNKIQLDSPIEMDMIKFHSWSNNKLSITCDEFLNWDNHVELELDGDTFEITVKN</sequence>
<keyword evidence="2" id="KW-1185">Reference proteome</keyword>
<comment type="caution">
    <text evidence="1">The sequence shown here is derived from an EMBL/GenBank/DDBJ whole genome shotgun (WGS) entry which is preliminary data.</text>
</comment>
<name>A0A1B9B934_9BACI</name>
<evidence type="ECO:0000313" key="1">
    <source>
        <dbReference type="EMBL" id="OCA92582.1"/>
    </source>
</evidence>
<dbReference type="RefSeq" id="WP_065409071.1">
    <property type="nucleotide sequence ID" value="NZ_MAYT01000001.1"/>
</dbReference>
<dbReference type="AlphaFoldDB" id="A0A1B9B934"/>
<dbReference type="Proteomes" id="UP000092578">
    <property type="component" value="Unassembled WGS sequence"/>
</dbReference>
<organism evidence="1 2">
    <name type="scientific">Pseudobacillus wudalianchiensis</name>
    <dbReference type="NCBI Taxonomy" id="1743143"/>
    <lineage>
        <taxon>Bacteria</taxon>
        <taxon>Bacillati</taxon>
        <taxon>Bacillota</taxon>
        <taxon>Bacilli</taxon>
        <taxon>Bacillales</taxon>
        <taxon>Bacillaceae</taxon>
        <taxon>Pseudobacillus</taxon>
    </lineage>
</organism>
<accession>A0A1B9B934</accession>
<protein>
    <submittedName>
        <fullName evidence="1">Uncharacterized protein</fullName>
    </submittedName>
</protein>
<reference evidence="2" key="1">
    <citation type="submission" date="2016-05" db="EMBL/GenBank/DDBJ databases">
        <authorList>
            <person name="Liu B."/>
            <person name="Wang J."/>
            <person name="Zhu Y."/>
            <person name="Liu G."/>
            <person name="Chen Q."/>
            <person name="Chen Z."/>
            <person name="Lan J."/>
            <person name="Che J."/>
            <person name="Ge C."/>
            <person name="Shi H."/>
            <person name="Pan Z."/>
            <person name="Liu X."/>
        </authorList>
    </citation>
    <scope>NUCLEOTIDE SEQUENCE [LARGE SCALE GENOMIC DNA]</scope>
    <source>
        <strain evidence="2">FJAT-27215</strain>
    </source>
</reference>
<evidence type="ECO:0000313" key="2">
    <source>
        <dbReference type="Proteomes" id="UP000092578"/>
    </source>
</evidence>